<proteinExistence type="predicted"/>
<dbReference type="PANTHER" id="PTHR13356:SF8">
    <property type="entry name" value="REPLICATION PROTEIN A"/>
    <property type="match status" value="1"/>
</dbReference>
<dbReference type="Gene3D" id="2.40.50.140">
    <property type="entry name" value="Nucleic acid-binding proteins"/>
    <property type="match status" value="1"/>
</dbReference>
<evidence type="ECO:0000313" key="2">
    <source>
        <dbReference type="EMBL" id="QFU81709.1"/>
    </source>
</evidence>
<dbReference type="OrthoDB" id="335252at2157"/>
<dbReference type="SUPFAM" id="SSF50249">
    <property type="entry name" value="Nucleic acid-binding proteins"/>
    <property type="match status" value="2"/>
</dbReference>
<dbReference type="InterPro" id="IPR051231">
    <property type="entry name" value="SOSS-B"/>
</dbReference>
<dbReference type="AlphaFoldDB" id="A0A5P9P0N1"/>
<evidence type="ECO:0000256" key="1">
    <source>
        <dbReference type="ARBA" id="ARBA00023125"/>
    </source>
</evidence>
<dbReference type="GO" id="GO:0003677">
    <property type="term" value="F:DNA binding"/>
    <property type="evidence" value="ECO:0007669"/>
    <property type="project" value="UniProtKB-KW"/>
</dbReference>
<dbReference type="KEGG" id="nas:GCU68_03600"/>
<dbReference type="CDD" id="cd04491">
    <property type="entry name" value="SoSSB_OBF"/>
    <property type="match status" value="1"/>
</dbReference>
<keyword evidence="3" id="KW-1185">Reference proteome</keyword>
<dbReference type="EMBL" id="CP045488">
    <property type="protein sequence ID" value="QFU81709.1"/>
    <property type="molecule type" value="Genomic_DNA"/>
</dbReference>
<keyword evidence="1" id="KW-0238">DNA-binding</keyword>
<name>A0A5P9P0N1_9EURY</name>
<dbReference type="PANTHER" id="PTHR13356">
    <property type="entry name" value="OB FOLD NUCLEIC ACID BINDING PROTEIN-RELATED"/>
    <property type="match status" value="1"/>
</dbReference>
<evidence type="ECO:0000313" key="3">
    <source>
        <dbReference type="Proteomes" id="UP000326170"/>
    </source>
</evidence>
<sequence length="309" mass="34413">MSDVRQHADDIHDQFSDHIDVAVEDIEERLRTLVDEYKVPMDEARRSVTNHYLEEADLEREDISRGGSEAANVEDVDEPEQWIDLTAKVIELWDPRSDSVAQVGLLGDPTGTIKFTKWAKSDLPALEEGGVYKLQNVVTDEYQGRYSVKLNSTTVIEELDEDLEVGDDTSEIEGALVDMQSGSGLIKRCPEDDCTRVLQNGRCNEHGEVEGEFDLRIKAVVDDGIDAHEVIFDKEATEDLTGLSLEEAKDMAMDALDTTVVADEIADDIVGTYYRIEGPTFGRYVLADDVSELDGPADPEQLLIKARSM</sequence>
<dbReference type="Proteomes" id="UP000326170">
    <property type="component" value="Chromosome"/>
</dbReference>
<dbReference type="GeneID" id="42300103"/>
<reference evidence="2 3" key="1">
    <citation type="journal article" date="2007" name="Int. J. Syst. Evol. Microbiol.">
        <title>Natronorubrum sulfidifaciens sp. nov., an extremely haloalkaliphilic archaeon isolated from Aiding salt lake in Xin-Jiang, China.</title>
        <authorList>
            <person name="Cui H.L."/>
            <person name="Tohty D."/>
            <person name="Liu H.C."/>
            <person name="Liu S.J."/>
            <person name="Oren A."/>
            <person name="Zhou P.J."/>
        </authorList>
    </citation>
    <scope>NUCLEOTIDE SEQUENCE [LARGE SCALE GENOMIC DNA]</scope>
    <source>
        <strain evidence="2 3">7-3</strain>
    </source>
</reference>
<organism evidence="2 3">
    <name type="scientific">Natronorubrum aibiense</name>
    <dbReference type="NCBI Taxonomy" id="348826"/>
    <lineage>
        <taxon>Archaea</taxon>
        <taxon>Methanobacteriati</taxon>
        <taxon>Methanobacteriota</taxon>
        <taxon>Stenosarchaea group</taxon>
        <taxon>Halobacteria</taxon>
        <taxon>Halobacteriales</taxon>
        <taxon>Natrialbaceae</taxon>
        <taxon>Natronorubrum</taxon>
    </lineage>
</organism>
<dbReference type="RefSeq" id="WP_152939090.1">
    <property type="nucleotide sequence ID" value="NZ_CP045488.1"/>
</dbReference>
<protein>
    <submittedName>
        <fullName evidence="2">Replication factor A</fullName>
    </submittedName>
</protein>
<dbReference type="GO" id="GO:0010212">
    <property type="term" value="P:response to ionizing radiation"/>
    <property type="evidence" value="ECO:0007669"/>
    <property type="project" value="TreeGrafter"/>
</dbReference>
<dbReference type="NCBIfam" id="NF005553">
    <property type="entry name" value="PRK07217.1"/>
    <property type="match status" value="1"/>
</dbReference>
<dbReference type="FunFam" id="2.40.50.140:FF:000301">
    <property type="entry name" value="Replication protein A"/>
    <property type="match status" value="1"/>
</dbReference>
<dbReference type="GO" id="GO:0000724">
    <property type="term" value="P:double-strand break repair via homologous recombination"/>
    <property type="evidence" value="ECO:0007669"/>
    <property type="project" value="TreeGrafter"/>
</dbReference>
<gene>
    <name evidence="2" type="ORF">GCU68_03600</name>
</gene>
<accession>A0A5P9P0N1</accession>
<dbReference type="InterPro" id="IPR012340">
    <property type="entry name" value="NA-bd_OB-fold"/>
</dbReference>